<dbReference type="Proteomes" id="UP001162992">
    <property type="component" value="Chromosome 14"/>
</dbReference>
<evidence type="ECO:0000313" key="2">
    <source>
        <dbReference type="Proteomes" id="UP001162992"/>
    </source>
</evidence>
<evidence type="ECO:0000313" key="1">
    <source>
        <dbReference type="EMBL" id="KAJ7532194.1"/>
    </source>
</evidence>
<dbReference type="EMBL" id="CM055105">
    <property type="protein sequence ID" value="KAJ7532194.1"/>
    <property type="molecule type" value="Genomic_DNA"/>
</dbReference>
<gene>
    <name evidence="1" type="ORF">O6H91_14G075900</name>
</gene>
<sequence>MEGSKRDKSGPERGSKVMKAFRLTNTSYTEIAQSLPLPNLPVSFGASNPELSLYEEVDITARLRETNESVSSQAGKIAELLRNTDVSYLSLKEEAKSSVTSYPTDKGILEKAVLDHDSEAFSCPLSGMQKRQQSILEESPFQTIAPPLQRIDSTNQIKSPQDPCSLVSAKKSRIRRKESHGKAAEAQRPVDAGELEDVLVNSLCELLEEIIERTDLHGDVEEDGTFLSLTEIHNIGEEVSKLRSKNSLHSVPLEHLVRLLGLLDHHIRRAQGTAVEEEDDVYSENYEIVLNALEAVQVALTVMTAPTMPKQMYKEEMIDRIVEVTRYQINHSVFAAYDALYRQLHKNVGGDAEGNDEEDEEDFEHEIDSSKKGKRKSKPVKAKKVSTIKTSSATANVFHKLCSILALLKDLLSVERLLDSTLLQLTRTILASFGIDNIQLLQLKATGVACTVFNLYPEHRIIIMDEVLSLFWKLPSSKRNLRTYHLPDDEHKQIQMFTALLLQIVQCSVRLPDLPVVRLEGGSEADNLQDNLDPKKCFEAAMDVVKYFWKNVLQRWVTPKSQDGSDIKAIVDNLVMDLLTTLNVPEFPAASLLLQVLCAFLLDSVGMKAKDAAVRGSATDLLGQIAAHLKQDALLNSRDTLWILHELRDSSTDPKGKSSSSFKEQCTICGSLKGSKIMIPCDVCHRWFHGDCIGVSGHDLLGRGWLCHCCLCHKQLSSLNSDLKTADNKRKSTDSLVNTKTEKGSEDNAYLKEGVAVLQQILLNYLQEAVMSDITATYARRFYLCLWYRYDNDAVSKLSFYHRRCDAKVPLQDFGIAPAPLSRDSIVRISRALEQQRPLARGFDIILERLLSSLQESSPTPRAKALKAVSAIVEVDPGVLGDERVHHAVEGRFLDAAVSVREAAMELVGRHIVCQPEVAMKYFEKIAERIMDTGVSVRKRVIKIIRDICLSKCGFAKATDACIRIISRINDEEASIQDLVCKTFFEMWFEEPLNQHVKFHGEGGTVPLEISERAQQLVDVLKGLPSHQPLVTIIKRSLALDFYTQGSKNFAPTIVTQAAVRNCCELMCKCLMESILKAEETTTENSEMRSLPYVLALHAFCTVDPTLCAPPSDPSRFAVTLQPYLKTQADTRDAAQLLQNIVSVIDAVIPLLRRPAQNFVEELDRDLRQLIIRYSFLSVVHACIKCLSSLGKVAVKGVTSLGVLVRHFFRVLDLWQKGQNGVFEKPTALRSLFCLGLLARYGAEVIDVMDDTEVNMQKILCLYKHYLRSEDYDVKVRALQALGFFFLARPQFMMDKDMGKLLEAALSSTSESRIKLQTLRNFQDYLLDVEKQMGLDEAGNDPANGDARELTKGVPVAAGAGDSNICGGIIQLHWDVILERCLDSDDQVRLAALKVVEIVLRQGLVHPITCVPHLIAMEVDQQELVLKLSHRLLVYMNEKYPSFVEHRLGDGLQLSFSFIQSGAAVSSKSGGSLKSKGDGNVAASAKAGICRIYRLIRGSRQARNKFLSSVVRKFDWVATSRAASGFLVYCAEILAYLPFTLPEEPLYLVYIINRLLLVRGGDLEANIKATISEGPLLAVTKQFYEIRAAEKEREGEAAYDFNIVEARKTTGEVVDDTSGIPSELLDRLRADTDAAAALALLLRLKRYLKLSYNLSDARCQAFQPNDTNKAETISRQSTRDFAYKDVPTGLSSTIRQMLEKYQAFKRLLKEDATDYSTYTSSITKKRARTTQSIASPGNPIETHQVNGHVETRTLRRKSGSTVSASRDVGSSGEDDDDDNDDDYEDWKGKKQKRSSLGTGRRKG</sequence>
<reference evidence="2" key="1">
    <citation type="journal article" date="2024" name="Proc. Natl. Acad. Sci. U.S.A.">
        <title>Extraordinary preservation of gene collinearity over three hundred million years revealed in homosporous lycophytes.</title>
        <authorList>
            <person name="Li C."/>
            <person name="Wickell D."/>
            <person name="Kuo L.Y."/>
            <person name="Chen X."/>
            <person name="Nie B."/>
            <person name="Liao X."/>
            <person name="Peng D."/>
            <person name="Ji J."/>
            <person name="Jenkins J."/>
            <person name="Williams M."/>
            <person name="Shu S."/>
            <person name="Plott C."/>
            <person name="Barry K."/>
            <person name="Rajasekar S."/>
            <person name="Grimwood J."/>
            <person name="Han X."/>
            <person name="Sun S."/>
            <person name="Hou Z."/>
            <person name="He W."/>
            <person name="Dai G."/>
            <person name="Sun C."/>
            <person name="Schmutz J."/>
            <person name="Leebens-Mack J.H."/>
            <person name="Li F.W."/>
            <person name="Wang L."/>
        </authorList>
    </citation>
    <scope>NUCLEOTIDE SEQUENCE [LARGE SCALE GENOMIC DNA]</scope>
    <source>
        <strain evidence="2">cv. PW_Plant_1</strain>
    </source>
</reference>
<accession>A0ACC2BRP3</accession>
<proteinExistence type="predicted"/>
<comment type="caution">
    <text evidence="1">The sequence shown here is derived from an EMBL/GenBank/DDBJ whole genome shotgun (WGS) entry which is preliminary data.</text>
</comment>
<organism evidence="1 2">
    <name type="scientific">Diphasiastrum complanatum</name>
    <name type="common">Issler's clubmoss</name>
    <name type="synonym">Lycopodium complanatum</name>
    <dbReference type="NCBI Taxonomy" id="34168"/>
    <lineage>
        <taxon>Eukaryota</taxon>
        <taxon>Viridiplantae</taxon>
        <taxon>Streptophyta</taxon>
        <taxon>Embryophyta</taxon>
        <taxon>Tracheophyta</taxon>
        <taxon>Lycopodiopsida</taxon>
        <taxon>Lycopodiales</taxon>
        <taxon>Lycopodiaceae</taxon>
        <taxon>Lycopodioideae</taxon>
        <taxon>Diphasiastrum</taxon>
    </lineage>
</organism>
<keyword evidence="2" id="KW-1185">Reference proteome</keyword>
<protein>
    <submittedName>
        <fullName evidence="1">Uncharacterized protein</fullName>
    </submittedName>
</protein>
<name>A0ACC2BRP3_DIPCM</name>